<dbReference type="Proteomes" id="UP001162889">
    <property type="component" value="Unassembled WGS sequence"/>
</dbReference>
<dbReference type="AlphaFoldDB" id="A0AA41L4M4"/>
<name>A0AA41L4M4_9BURK</name>
<sequence length="85" mass="9423">MDEEVMAALVGVLEALWRINAEWPDKPCTLAKLSKQSERPMSVLRRQLTMLVDAGWVELRLEEGGVAGAVLLTDSGRQLGRELFA</sequence>
<accession>A0AA41L4M4</accession>
<proteinExistence type="predicted"/>
<organism evidence="1 3">
    <name type="scientific">Duganella violaceipulchra</name>
    <dbReference type="NCBI Taxonomy" id="2849652"/>
    <lineage>
        <taxon>Bacteria</taxon>
        <taxon>Pseudomonadati</taxon>
        <taxon>Pseudomonadota</taxon>
        <taxon>Betaproteobacteria</taxon>
        <taxon>Burkholderiales</taxon>
        <taxon>Oxalobacteraceae</taxon>
        <taxon>Telluria group</taxon>
        <taxon>Duganella</taxon>
    </lineage>
</organism>
<comment type="caution">
    <text evidence="1">The sequence shown here is derived from an EMBL/GenBank/DDBJ whole genome shotgun (WGS) entry which is preliminary data.</text>
</comment>
<evidence type="ECO:0000313" key="4">
    <source>
        <dbReference type="Proteomes" id="UP001162889"/>
    </source>
</evidence>
<protein>
    <submittedName>
        <fullName evidence="1">ArsR family transcriptional regulator</fullName>
    </submittedName>
    <submittedName>
        <fullName evidence="2">DNA-binding IclR family transcriptional regulator</fullName>
    </submittedName>
</protein>
<keyword evidence="4" id="KW-1185">Reference proteome</keyword>
<evidence type="ECO:0000313" key="3">
    <source>
        <dbReference type="Proteomes" id="UP001155901"/>
    </source>
</evidence>
<evidence type="ECO:0000313" key="1">
    <source>
        <dbReference type="EMBL" id="MBV6323109.1"/>
    </source>
</evidence>
<keyword evidence="2" id="KW-0238">DNA-binding</keyword>
<dbReference type="EMBL" id="JALJZU010000007">
    <property type="protein sequence ID" value="MCP2010105.1"/>
    <property type="molecule type" value="Genomic_DNA"/>
</dbReference>
<dbReference type="GO" id="GO:0003677">
    <property type="term" value="F:DNA binding"/>
    <property type="evidence" value="ECO:0007669"/>
    <property type="project" value="UniProtKB-KW"/>
</dbReference>
<reference evidence="2" key="2">
    <citation type="submission" date="2022-03" db="EMBL/GenBank/DDBJ databases">
        <title>Genome Encyclopedia of Bacteria and Archaea VI: Functional Genomics of Type Strains.</title>
        <authorList>
            <person name="Whitman W."/>
        </authorList>
    </citation>
    <scope>NUCLEOTIDE SEQUENCE</scope>
    <source>
        <strain evidence="2">HSC-15S17</strain>
    </source>
</reference>
<dbReference type="RefSeq" id="WP_217943810.1">
    <property type="nucleotide sequence ID" value="NZ_JAHTGR010000010.1"/>
</dbReference>
<evidence type="ECO:0000313" key="2">
    <source>
        <dbReference type="EMBL" id="MCP2010105.1"/>
    </source>
</evidence>
<reference evidence="1" key="1">
    <citation type="submission" date="2021-07" db="EMBL/GenBank/DDBJ databases">
        <title>Characterization of violacein-producing bacteria and related species.</title>
        <authorList>
            <person name="Wilson H.S."/>
            <person name="De Leon M.E."/>
        </authorList>
    </citation>
    <scope>NUCLEOTIDE SEQUENCE</scope>
    <source>
        <strain evidence="1">HSC-15S17</strain>
    </source>
</reference>
<dbReference type="Proteomes" id="UP001155901">
    <property type="component" value="Unassembled WGS sequence"/>
</dbReference>
<gene>
    <name evidence="1" type="ORF">KVP70_19430</name>
    <name evidence="2" type="ORF">L1274_003837</name>
</gene>
<dbReference type="EMBL" id="JAHTGR010000010">
    <property type="protein sequence ID" value="MBV6323109.1"/>
    <property type="molecule type" value="Genomic_DNA"/>
</dbReference>